<reference evidence="2" key="1">
    <citation type="submission" date="2022-11" db="UniProtKB">
        <authorList>
            <consortium name="WormBaseParasite"/>
        </authorList>
    </citation>
    <scope>IDENTIFICATION</scope>
</reference>
<name>A0AC34RKY6_9BILA</name>
<proteinExistence type="predicted"/>
<accession>A0AC34RKY6</accession>
<dbReference type="Proteomes" id="UP000887576">
    <property type="component" value="Unplaced"/>
</dbReference>
<protein>
    <submittedName>
        <fullName evidence="2">Major facilitator superfamily (MFS) profile domain-containing protein</fullName>
    </submittedName>
</protein>
<sequence>MTFKNVVILPVKEFIYEHKTDWKSIYIGNVVGFLSAIHMGTLIATTWPYLKILNPSINEQTFGIIRGASSFANILASAFAGYVSNRTNDTKPSMIAAKVLAIISAVIYLLIEVITSVELGLFIASEIIHGISMGLMSVFRTYVAMNSTETDRSKAFGITMFAM</sequence>
<evidence type="ECO:0000313" key="2">
    <source>
        <dbReference type="WBParaSite" id="JU765_v2.g8023.t1"/>
    </source>
</evidence>
<dbReference type="WBParaSite" id="JU765_v2.g8023.t1">
    <property type="protein sequence ID" value="JU765_v2.g8023.t1"/>
    <property type="gene ID" value="JU765_v2.g8023"/>
</dbReference>
<organism evidence="1 2">
    <name type="scientific">Panagrolaimus sp. JU765</name>
    <dbReference type="NCBI Taxonomy" id="591449"/>
    <lineage>
        <taxon>Eukaryota</taxon>
        <taxon>Metazoa</taxon>
        <taxon>Ecdysozoa</taxon>
        <taxon>Nematoda</taxon>
        <taxon>Chromadorea</taxon>
        <taxon>Rhabditida</taxon>
        <taxon>Tylenchina</taxon>
        <taxon>Panagrolaimomorpha</taxon>
        <taxon>Panagrolaimoidea</taxon>
        <taxon>Panagrolaimidae</taxon>
        <taxon>Panagrolaimus</taxon>
    </lineage>
</organism>
<evidence type="ECO:0000313" key="1">
    <source>
        <dbReference type="Proteomes" id="UP000887576"/>
    </source>
</evidence>